<dbReference type="AlphaFoldDB" id="W6YTC8"/>
<evidence type="ECO:0000256" key="1">
    <source>
        <dbReference type="SAM" id="MobiDB-lite"/>
    </source>
</evidence>
<dbReference type="KEGG" id="bze:COCCADRAFT_82583"/>
<accession>W6YTC8</accession>
<dbReference type="HOGENOM" id="CLU_3147135_0_0_1"/>
<name>W6YTC8_COCC2</name>
<dbReference type="RefSeq" id="XP_007707095.1">
    <property type="nucleotide sequence ID" value="XM_007708905.1"/>
</dbReference>
<organism evidence="2 3">
    <name type="scientific">Cochliobolus carbonum (strain 26-R-13)</name>
    <name type="common">Maize leaf spot fungus</name>
    <name type="synonym">Bipolaris zeicola</name>
    <dbReference type="NCBI Taxonomy" id="930089"/>
    <lineage>
        <taxon>Eukaryota</taxon>
        <taxon>Fungi</taxon>
        <taxon>Dikarya</taxon>
        <taxon>Ascomycota</taxon>
        <taxon>Pezizomycotina</taxon>
        <taxon>Dothideomycetes</taxon>
        <taxon>Pleosporomycetidae</taxon>
        <taxon>Pleosporales</taxon>
        <taxon>Pleosporineae</taxon>
        <taxon>Pleosporaceae</taxon>
        <taxon>Bipolaris</taxon>
    </lineage>
</organism>
<feature type="compositionally biased region" description="Polar residues" evidence="1">
    <location>
        <begin position="21"/>
        <end position="42"/>
    </location>
</feature>
<reference evidence="2 3" key="1">
    <citation type="journal article" date="2013" name="PLoS Genet.">
        <title>Comparative genome structure, secondary metabolite, and effector coding capacity across Cochliobolus pathogens.</title>
        <authorList>
            <person name="Condon B.J."/>
            <person name="Leng Y."/>
            <person name="Wu D."/>
            <person name="Bushley K.E."/>
            <person name="Ohm R.A."/>
            <person name="Otillar R."/>
            <person name="Martin J."/>
            <person name="Schackwitz W."/>
            <person name="Grimwood J."/>
            <person name="MohdZainudin N."/>
            <person name="Xue C."/>
            <person name="Wang R."/>
            <person name="Manning V.A."/>
            <person name="Dhillon B."/>
            <person name="Tu Z.J."/>
            <person name="Steffenson B.J."/>
            <person name="Salamov A."/>
            <person name="Sun H."/>
            <person name="Lowry S."/>
            <person name="LaButti K."/>
            <person name="Han J."/>
            <person name="Copeland A."/>
            <person name="Lindquist E."/>
            <person name="Barry K."/>
            <person name="Schmutz J."/>
            <person name="Baker S.E."/>
            <person name="Ciuffetti L.M."/>
            <person name="Grigoriev I.V."/>
            <person name="Zhong S."/>
            <person name="Turgeon B.G."/>
        </authorList>
    </citation>
    <scope>NUCLEOTIDE SEQUENCE [LARGE SCALE GENOMIC DNA]</scope>
    <source>
        <strain evidence="2 3">26-R-13</strain>
    </source>
</reference>
<dbReference type="Proteomes" id="UP000053841">
    <property type="component" value="Unassembled WGS sequence"/>
</dbReference>
<feature type="non-terminal residue" evidence="2">
    <location>
        <position position="1"/>
    </location>
</feature>
<protein>
    <submittedName>
        <fullName evidence="2">Uncharacterized protein</fullName>
    </submittedName>
</protein>
<evidence type="ECO:0000313" key="3">
    <source>
        <dbReference type="Proteomes" id="UP000053841"/>
    </source>
</evidence>
<feature type="region of interest" description="Disordered" evidence="1">
    <location>
        <begin position="18"/>
        <end position="49"/>
    </location>
</feature>
<proteinExistence type="predicted"/>
<gene>
    <name evidence="2" type="ORF">COCCADRAFT_82583</name>
</gene>
<dbReference type="GeneID" id="19151395"/>
<keyword evidence="3" id="KW-1185">Reference proteome</keyword>
<evidence type="ECO:0000313" key="2">
    <source>
        <dbReference type="EMBL" id="EUC38659.1"/>
    </source>
</evidence>
<sequence>HVYFWLVRSDSVEDVGRGWLSSDNMGKQPGTTMRKAQTTPSISRKKHLW</sequence>
<dbReference type="EMBL" id="KI964541">
    <property type="protein sequence ID" value="EUC38659.1"/>
    <property type="molecule type" value="Genomic_DNA"/>
</dbReference>